<evidence type="ECO:0000256" key="1">
    <source>
        <dbReference type="ARBA" id="ARBA00004127"/>
    </source>
</evidence>
<feature type="transmembrane region" description="Helical" evidence="8">
    <location>
        <begin position="236"/>
        <end position="258"/>
    </location>
</feature>
<sequence>MAAVYFKVVLTYVCGLLFVIPPVITSIGDQAYVFYKCNQKCIEGICESSPNERSCWDKHFNSSSVVMFEHTILWDCKSECRYRCMWNTVSAFEKDGLPVPQFNGKWPFVRLCGMQEPASVLFSLLNLVFICYMFSQFYKYVPFNSPMYKTWVVQTVFSMNAWVWSTIFHSRDTSFTEKMDYFSALAFVIVSVIVLHRRIFNPNRLVTILFSAILIAVFVRHVNYMTFVKFDYGYNLTVNVLFGLINCFGWLFFSIYLCDYKKQPYIIYCWLSVTCLSVFMLLELCDFVPIGWIFDSHALWHASSILIIIPWYK</sequence>
<comment type="subcellular location">
    <subcellularLocation>
        <location evidence="1">Endomembrane system</location>
        <topology evidence="1">Multi-pass membrane protein</topology>
    </subcellularLocation>
    <subcellularLocation>
        <location evidence="8">Golgi apparatus membrane</location>
        <topology evidence="8">Multi-pass membrane protein</topology>
    </subcellularLocation>
</comment>
<feature type="transmembrane region" description="Helical" evidence="8">
    <location>
        <begin position="265"/>
        <end position="284"/>
    </location>
</feature>
<dbReference type="InterPro" id="IPR007217">
    <property type="entry name" value="Per1-like"/>
</dbReference>
<evidence type="ECO:0000313" key="10">
    <source>
        <dbReference type="Proteomes" id="UP000311919"/>
    </source>
</evidence>
<comment type="caution">
    <text evidence="9">The sequence shown here is derived from an EMBL/GenBank/DDBJ whole genome shotgun (WGS) entry which is preliminary data.</text>
</comment>
<dbReference type="PANTHER" id="PTHR13148">
    <property type="entry name" value="PER1-RELATED"/>
    <property type="match status" value="1"/>
</dbReference>
<dbReference type="STRING" id="6182.A0A4Z2DYM2"/>
<dbReference type="OrthoDB" id="419770at2759"/>
<keyword evidence="7 8" id="KW-0472">Membrane</keyword>
<reference evidence="9 10" key="1">
    <citation type="submission" date="2019-03" db="EMBL/GenBank/DDBJ databases">
        <title>An improved genome assembly of the fluke Schistosoma japonicum.</title>
        <authorList>
            <person name="Hu W."/>
            <person name="Luo F."/>
            <person name="Yin M."/>
            <person name="Mo X."/>
            <person name="Sun C."/>
            <person name="Wu Q."/>
            <person name="Zhu B."/>
            <person name="Xiang M."/>
            <person name="Wang J."/>
            <person name="Wang Y."/>
            <person name="Zhang T."/>
            <person name="Xu B."/>
            <person name="Zheng H."/>
            <person name="Feng Z."/>
        </authorList>
    </citation>
    <scope>NUCLEOTIDE SEQUENCE [LARGE SCALE GENOMIC DNA]</scope>
    <source>
        <strain evidence="9">HuSjv2</strain>
        <tissue evidence="9">Worms</tissue>
    </source>
</reference>
<evidence type="ECO:0000256" key="8">
    <source>
        <dbReference type="RuleBase" id="RU365066"/>
    </source>
</evidence>
<proteinExistence type="inferred from homology"/>
<feature type="transmembrane region" description="Helical" evidence="8">
    <location>
        <begin position="290"/>
        <end position="312"/>
    </location>
</feature>
<dbReference type="AlphaFoldDB" id="A0A4Z2DYM2"/>
<dbReference type="EMBL" id="SKCS01000008">
    <property type="protein sequence ID" value="TNN21272.1"/>
    <property type="molecule type" value="Genomic_DNA"/>
</dbReference>
<dbReference type="GO" id="GO:0000139">
    <property type="term" value="C:Golgi membrane"/>
    <property type="evidence" value="ECO:0007669"/>
    <property type="project" value="UniProtKB-SubCell"/>
</dbReference>
<evidence type="ECO:0000256" key="7">
    <source>
        <dbReference type="ARBA" id="ARBA00023136"/>
    </source>
</evidence>
<evidence type="ECO:0000256" key="4">
    <source>
        <dbReference type="ARBA" id="ARBA00022692"/>
    </source>
</evidence>
<accession>A0A4Z2DYM2</accession>
<dbReference type="GO" id="GO:0006506">
    <property type="term" value="P:GPI anchor biosynthetic process"/>
    <property type="evidence" value="ECO:0007669"/>
    <property type="project" value="UniProtKB-KW"/>
</dbReference>
<organism evidence="9 10">
    <name type="scientific">Schistosoma japonicum</name>
    <name type="common">Blood fluke</name>
    <dbReference type="NCBI Taxonomy" id="6182"/>
    <lineage>
        <taxon>Eukaryota</taxon>
        <taxon>Metazoa</taxon>
        <taxon>Spiralia</taxon>
        <taxon>Lophotrochozoa</taxon>
        <taxon>Platyhelminthes</taxon>
        <taxon>Trematoda</taxon>
        <taxon>Digenea</taxon>
        <taxon>Strigeidida</taxon>
        <taxon>Schistosomatoidea</taxon>
        <taxon>Schistosomatidae</taxon>
        <taxon>Schistosoma</taxon>
    </lineage>
</organism>
<evidence type="ECO:0000313" key="9">
    <source>
        <dbReference type="EMBL" id="TNN21272.1"/>
    </source>
</evidence>
<dbReference type="Pfam" id="PF04080">
    <property type="entry name" value="Per1"/>
    <property type="match status" value="1"/>
</dbReference>
<evidence type="ECO:0000256" key="2">
    <source>
        <dbReference type="ARBA" id="ARBA00006387"/>
    </source>
</evidence>
<feature type="transmembrane region" description="Helical" evidence="8">
    <location>
        <begin position="181"/>
        <end position="200"/>
    </location>
</feature>
<keyword evidence="10" id="KW-1185">Reference proteome</keyword>
<keyword evidence="3 8" id="KW-0337">GPI-anchor biosynthesis</keyword>
<dbReference type="Proteomes" id="UP000311919">
    <property type="component" value="Unassembled WGS sequence"/>
</dbReference>
<feature type="transmembrane region" description="Helical" evidence="8">
    <location>
        <begin position="205"/>
        <end position="224"/>
    </location>
</feature>
<evidence type="ECO:0000256" key="5">
    <source>
        <dbReference type="ARBA" id="ARBA00022729"/>
    </source>
</evidence>
<feature type="transmembrane region" description="Helical" evidence="8">
    <location>
        <begin position="150"/>
        <end position="169"/>
    </location>
</feature>
<evidence type="ECO:0000256" key="6">
    <source>
        <dbReference type="ARBA" id="ARBA00022989"/>
    </source>
</evidence>
<feature type="transmembrane region" description="Helical" evidence="8">
    <location>
        <begin position="120"/>
        <end position="138"/>
    </location>
</feature>
<keyword evidence="5" id="KW-0732">Signal</keyword>
<keyword evidence="6 8" id="KW-1133">Transmembrane helix</keyword>
<name>A0A4Z2DYM2_SCHJA</name>
<evidence type="ECO:0000256" key="3">
    <source>
        <dbReference type="ARBA" id="ARBA00022502"/>
    </source>
</evidence>
<comment type="similarity">
    <text evidence="2 8">Belongs to the PGAP3 family.</text>
</comment>
<keyword evidence="8" id="KW-0333">Golgi apparatus</keyword>
<comment type="function">
    <text evidence="8">Involved in the lipid remodeling steps of GPI-anchor maturation.</text>
</comment>
<protein>
    <recommendedName>
        <fullName evidence="8">Post-GPI attachment to proteins factor 3</fullName>
    </recommendedName>
</protein>
<dbReference type="GO" id="GO:0005789">
    <property type="term" value="C:endoplasmic reticulum membrane"/>
    <property type="evidence" value="ECO:0007669"/>
    <property type="project" value="TreeGrafter"/>
</dbReference>
<dbReference type="GO" id="GO:0016788">
    <property type="term" value="F:hydrolase activity, acting on ester bonds"/>
    <property type="evidence" value="ECO:0007669"/>
    <property type="project" value="TreeGrafter"/>
</dbReference>
<gene>
    <name evidence="9" type="ORF">EWB00_010439</name>
</gene>
<keyword evidence="4 8" id="KW-0812">Transmembrane</keyword>
<dbReference type="PANTHER" id="PTHR13148:SF0">
    <property type="entry name" value="POST-GPI ATTACHMENT TO PROTEINS FACTOR 3"/>
    <property type="match status" value="1"/>
</dbReference>